<dbReference type="PANTHER" id="PTHR14969:SF13">
    <property type="entry name" value="AT30094P"/>
    <property type="match status" value="1"/>
</dbReference>
<proteinExistence type="predicted"/>
<evidence type="ECO:0000256" key="1">
    <source>
        <dbReference type="SAM" id="Phobius"/>
    </source>
</evidence>
<accession>A0A1H2UU27</accession>
<name>A0A1H2UU27_ACIFE</name>
<dbReference type="Gene3D" id="1.20.144.10">
    <property type="entry name" value="Phosphatidic acid phosphatase type 2/haloperoxidase"/>
    <property type="match status" value="1"/>
</dbReference>
<feature type="domain" description="Phosphatidic acid phosphatase type 2/haloperoxidase" evidence="2">
    <location>
        <begin position="61"/>
        <end position="170"/>
    </location>
</feature>
<dbReference type="SUPFAM" id="SSF48317">
    <property type="entry name" value="Acid phosphatase/Vanadium-dependent haloperoxidase"/>
    <property type="match status" value="1"/>
</dbReference>
<reference evidence="3 4" key="1">
    <citation type="submission" date="2016-10" db="EMBL/GenBank/DDBJ databases">
        <authorList>
            <person name="Varghese N."/>
            <person name="Submissions S."/>
        </authorList>
    </citation>
    <scope>NUCLEOTIDE SEQUENCE [LARGE SCALE GENOMIC DNA]</scope>
    <source>
        <strain evidence="3 4">WCC6</strain>
    </source>
</reference>
<keyword evidence="1" id="KW-1133">Transmembrane helix</keyword>
<dbReference type="InterPro" id="IPR000326">
    <property type="entry name" value="PAP2/HPO"/>
</dbReference>
<dbReference type="CDD" id="cd01610">
    <property type="entry name" value="PAP2_like"/>
    <property type="match status" value="1"/>
</dbReference>
<dbReference type="InterPro" id="IPR036938">
    <property type="entry name" value="PAP2/HPO_sf"/>
</dbReference>
<dbReference type="SMART" id="SM00014">
    <property type="entry name" value="acidPPc"/>
    <property type="match status" value="1"/>
</dbReference>
<dbReference type="AlphaFoldDB" id="A0A1H2UU27"/>
<keyword evidence="1" id="KW-0812">Transmembrane</keyword>
<keyword evidence="1" id="KW-0472">Membrane</keyword>
<protein>
    <submittedName>
        <fullName evidence="3">PAP2 superfamily protein</fullName>
    </submittedName>
</protein>
<organism evidence="3 4">
    <name type="scientific">Acidaminococcus fermentans</name>
    <dbReference type="NCBI Taxonomy" id="905"/>
    <lineage>
        <taxon>Bacteria</taxon>
        <taxon>Bacillati</taxon>
        <taxon>Bacillota</taxon>
        <taxon>Negativicutes</taxon>
        <taxon>Acidaminococcales</taxon>
        <taxon>Acidaminococcaceae</taxon>
        <taxon>Acidaminococcus</taxon>
    </lineage>
</organism>
<evidence type="ECO:0000313" key="3">
    <source>
        <dbReference type="EMBL" id="SDW59438.1"/>
    </source>
</evidence>
<evidence type="ECO:0000313" key="4">
    <source>
        <dbReference type="Proteomes" id="UP000182379"/>
    </source>
</evidence>
<sequence length="173" mass="19350">MHLETHYDRTYARLTRPFRTRPWAIRGLFLLNGGLVILMYIAYPLLLWQLWQQGGLAGNTALQKAFWIPALSFLLLTLVRSKINRPRPYESWTLQPLLPRNKQGESFPSRHVFSSTIIAMTYLYFQPPLGLAFLAVSLASAVVRVLAGVHYPSDVAAGMGAGVVAGLLLWALA</sequence>
<comment type="caution">
    <text evidence="3">The sequence shown here is derived from an EMBL/GenBank/DDBJ whole genome shotgun (WGS) entry which is preliminary data.</text>
</comment>
<dbReference type="Proteomes" id="UP000182379">
    <property type="component" value="Unassembled WGS sequence"/>
</dbReference>
<feature type="transmembrane region" description="Helical" evidence="1">
    <location>
        <begin position="155"/>
        <end position="172"/>
    </location>
</feature>
<feature type="transmembrane region" description="Helical" evidence="1">
    <location>
        <begin position="129"/>
        <end position="149"/>
    </location>
</feature>
<feature type="transmembrane region" description="Helical" evidence="1">
    <location>
        <begin position="61"/>
        <end position="79"/>
    </location>
</feature>
<dbReference type="EMBL" id="FNOP01000003">
    <property type="protein sequence ID" value="SDW59438.1"/>
    <property type="molecule type" value="Genomic_DNA"/>
</dbReference>
<dbReference type="Pfam" id="PF01569">
    <property type="entry name" value="PAP2"/>
    <property type="match status" value="1"/>
</dbReference>
<feature type="transmembrane region" description="Helical" evidence="1">
    <location>
        <begin position="23"/>
        <end position="41"/>
    </location>
</feature>
<evidence type="ECO:0000259" key="2">
    <source>
        <dbReference type="SMART" id="SM00014"/>
    </source>
</evidence>
<gene>
    <name evidence="3" type="ORF">SAMN05216495_10327</name>
</gene>
<dbReference type="PANTHER" id="PTHR14969">
    <property type="entry name" value="SPHINGOSINE-1-PHOSPHATE PHOSPHOHYDROLASE"/>
    <property type="match status" value="1"/>
</dbReference>
<dbReference type="RefSeq" id="WP_074704712.1">
    <property type="nucleotide sequence ID" value="NZ_FNOP01000003.1"/>
</dbReference>